<organism evidence="1 2">
    <name type="scientific">Brachyspira aalborgi</name>
    <dbReference type="NCBI Taxonomy" id="29522"/>
    <lineage>
        <taxon>Bacteria</taxon>
        <taxon>Pseudomonadati</taxon>
        <taxon>Spirochaetota</taxon>
        <taxon>Spirochaetia</taxon>
        <taxon>Brachyspirales</taxon>
        <taxon>Brachyspiraceae</taxon>
        <taxon>Brachyspira</taxon>
    </lineage>
</organism>
<protein>
    <submittedName>
        <fullName evidence="1">Uncharacterized protein</fullName>
    </submittedName>
</protein>
<comment type="caution">
    <text evidence="1">The sequence shown here is derived from an EMBL/GenBank/DDBJ whole genome shotgun (WGS) entry which is preliminary data.</text>
</comment>
<evidence type="ECO:0000313" key="2">
    <source>
        <dbReference type="Proteomes" id="UP000324574"/>
    </source>
</evidence>
<name>A0A5C8FBD5_9SPIR</name>
<proteinExistence type="predicted"/>
<reference evidence="1 2" key="1">
    <citation type="journal article" date="1992" name="Lakartidningen">
        <title>[Penicillin V and not amoxicillin is the first choice preparation in acute otitis].</title>
        <authorList>
            <person name="Kamme C."/>
            <person name="Lundgren K."/>
            <person name="Prellner K."/>
        </authorList>
    </citation>
    <scope>NUCLEOTIDE SEQUENCE [LARGE SCALE GENOMIC DNA]</scope>
    <source>
        <strain evidence="1 2">PC3714II</strain>
    </source>
</reference>
<dbReference type="RefSeq" id="WP_147525668.1">
    <property type="nucleotide sequence ID" value="NZ_SAYG01000002.1"/>
</dbReference>
<accession>A0A5C8FBD5</accession>
<dbReference type="EMBL" id="SAYG01000002">
    <property type="protein sequence ID" value="TXJ46754.1"/>
    <property type="molecule type" value="Genomic_DNA"/>
</dbReference>
<dbReference type="Proteomes" id="UP000324574">
    <property type="component" value="Unassembled WGS sequence"/>
</dbReference>
<evidence type="ECO:0000313" key="1">
    <source>
        <dbReference type="EMBL" id="TXJ46754.1"/>
    </source>
</evidence>
<gene>
    <name evidence="1" type="ORF">EPJ70_01025</name>
</gene>
<dbReference type="AlphaFoldDB" id="A0A5C8FBD5"/>
<sequence length="111" mass="12966">MKIKKVKCNGCAREFEEDKITCFNGEKYLCCDCLVNIVNSRKSEMFLGNMPTVVTTGEQNQYILMASDNVKALDDMLIELEEYHKKTSGLILRIRKHMDYFKINWESENDL</sequence>